<feature type="compositionally biased region" description="Polar residues" evidence="9">
    <location>
        <begin position="219"/>
        <end position="228"/>
    </location>
</feature>
<accession>A0ABP0WN57</accession>
<evidence type="ECO:0000313" key="11">
    <source>
        <dbReference type="EMBL" id="CAK9268309.1"/>
    </source>
</evidence>
<keyword evidence="4" id="KW-0479">Metal-binding</keyword>
<dbReference type="InterPro" id="IPR001841">
    <property type="entry name" value="Znf_RING"/>
</dbReference>
<feature type="compositionally biased region" description="Polar residues" evidence="9">
    <location>
        <begin position="90"/>
        <end position="100"/>
    </location>
</feature>
<evidence type="ECO:0000256" key="4">
    <source>
        <dbReference type="ARBA" id="ARBA00022723"/>
    </source>
</evidence>
<keyword evidence="6" id="KW-0833">Ubl conjugation pathway</keyword>
<dbReference type="PANTHER" id="PTHR22937:SF65">
    <property type="entry name" value="E3 UBIQUITIN-PROTEIN LIGASE ARK2C"/>
    <property type="match status" value="1"/>
</dbReference>
<evidence type="ECO:0000313" key="12">
    <source>
        <dbReference type="Proteomes" id="UP001497444"/>
    </source>
</evidence>
<dbReference type="EMBL" id="OZ020097">
    <property type="protein sequence ID" value="CAK9268309.1"/>
    <property type="molecule type" value="Genomic_DNA"/>
</dbReference>
<evidence type="ECO:0000256" key="5">
    <source>
        <dbReference type="ARBA" id="ARBA00022771"/>
    </source>
</evidence>
<evidence type="ECO:0000256" key="6">
    <source>
        <dbReference type="ARBA" id="ARBA00022786"/>
    </source>
</evidence>
<dbReference type="PROSITE" id="PS50089">
    <property type="entry name" value="ZF_RING_2"/>
    <property type="match status" value="1"/>
</dbReference>
<dbReference type="SMART" id="SM00184">
    <property type="entry name" value="RING"/>
    <property type="match status" value="1"/>
</dbReference>
<evidence type="ECO:0000256" key="2">
    <source>
        <dbReference type="ARBA" id="ARBA00012483"/>
    </source>
</evidence>
<keyword evidence="3" id="KW-0808">Transferase</keyword>
<evidence type="ECO:0000256" key="9">
    <source>
        <dbReference type="SAM" id="MobiDB-lite"/>
    </source>
</evidence>
<evidence type="ECO:0000256" key="1">
    <source>
        <dbReference type="ARBA" id="ARBA00000900"/>
    </source>
</evidence>
<evidence type="ECO:0000256" key="3">
    <source>
        <dbReference type="ARBA" id="ARBA00022679"/>
    </source>
</evidence>
<dbReference type="InterPro" id="IPR045191">
    <property type="entry name" value="MBR1/2-like"/>
</dbReference>
<dbReference type="Pfam" id="PF13639">
    <property type="entry name" value="zf-RING_2"/>
    <property type="match status" value="1"/>
</dbReference>
<feature type="region of interest" description="Disordered" evidence="9">
    <location>
        <begin position="211"/>
        <end position="237"/>
    </location>
</feature>
<proteinExistence type="predicted"/>
<feature type="compositionally biased region" description="Polar residues" evidence="9">
    <location>
        <begin position="347"/>
        <end position="363"/>
    </location>
</feature>
<sequence>MDSRRGPPHVGGSHWLSTDIIYQPGSSSGNSSRVIRMDEAGESSSGGRGVYRQDCGKGPESSRPPIHKPAAQVSSKLVATRSSGARRMQRAQQGSLQGPWNVLQSYPGGLNDPALECTGMDGEANLSMGLNTQQLVSDEAARPSGQEQADNECNAGIAGCTSASDVGASTSSSAEATCRGLGFVPLVGTGTEDPRTSHFGSETELLLEARRDSRAGKNAVSSSSTSGNPHGFTQGGPVGVVLMEAGAVQPPAPFARTVRRAVPGLSPETWGSSRTPLTDSAMDADNSISTTNLLVDQMLSSSPPLCHGSPSVIGGRGGPPASLRRTPSSPCPLRPPPHPPIPRSRLQGSTTHMSILSPSSSGAAPSRLAHAPPFNPSVIAPSIDSLPSAATLLQRSMLPRPSASGVRDRGLSSILLALERVERDEDLTYEQLLMLEATLLFGGMGLHDQHSDLRLDVDNMSYEELLALEERIGNVSTGVTAEVAAQKLKRSQYSSLDAMVAHFSEECDIKCSICQEEYVEGDELGKIDCGHGYHVSCIQQWLVQKNQCPICKATALS</sequence>
<feature type="compositionally biased region" description="Polar residues" evidence="9">
    <location>
        <begin position="72"/>
        <end position="83"/>
    </location>
</feature>
<evidence type="ECO:0000259" key="10">
    <source>
        <dbReference type="PROSITE" id="PS50089"/>
    </source>
</evidence>
<dbReference type="EC" id="2.3.2.27" evidence="2"/>
<dbReference type="SUPFAM" id="SSF57850">
    <property type="entry name" value="RING/U-box"/>
    <property type="match status" value="1"/>
</dbReference>
<keyword evidence="7" id="KW-0862">Zinc</keyword>
<dbReference type="Gene3D" id="3.30.40.10">
    <property type="entry name" value="Zinc/RING finger domain, C3HC4 (zinc finger)"/>
    <property type="match status" value="1"/>
</dbReference>
<protein>
    <recommendedName>
        <fullName evidence="2">RING-type E3 ubiquitin transferase</fullName>
        <ecNumber evidence="2">2.3.2.27</ecNumber>
    </recommendedName>
</protein>
<feature type="compositionally biased region" description="Polar residues" evidence="9">
    <location>
        <begin position="24"/>
        <end position="33"/>
    </location>
</feature>
<dbReference type="Proteomes" id="UP001497444">
    <property type="component" value="Chromosome 2"/>
</dbReference>
<keyword evidence="12" id="KW-1185">Reference proteome</keyword>
<reference evidence="11 12" key="1">
    <citation type="submission" date="2024-02" db="EMBL/GenBank/DDBJ databases">
        <authorList>
            <consortium name="ELIXIR-Norway"/>
            <consortium name="Elixir Norway"/>
        </authorList>
    </citation>
    <scope>NUCLEOTIDE SEQUENCE [LARGE SCALE GENOMIC DNA]</scope>
</reference>
<feature type="region of interest" description="Disordered" evidence="9">
    <location>
        <begin position="1"/>
        <end position="100"/>
    </location>
</feature>
<keyword evidence="5 8" id="KW-0863">Zinc-finger</keyword>
<feature type="compositionally biased region" description="Pro residues" evidence="9">
    <location>
        <begin position="329"/>
        <end position="342"/>
    </location>
</feature>
<evidence type="ECO:0000256" key="7">
    <source>
        <dbReference type="ARBA" id="ARBA00022833"/>
    </source>
</evidence>
<gene>
    <name evidence="11" type="ORF">CSSPJE1EN1_LOCUS13787</name>
</gene>
<feature type="region of interest" description="Disordered" evidence="9">
    <location>
        <begin position="300"/>
        <end position="369"/>
    </location>
</feature>
<comment type="catalytic activity">
    <reaction evidence="1">
        <text>S-ubiquitinyl-[E2 ubiquitin-conjugating enzyme]-L-cysteine + [acceptor protein]-L-lysine = [E2 ubiquitin-conjugating enzyme]-L-cysteine + N(6)-ubiquitinyl-[acceptor protein]-L-lysine.</text>
        <dbReference type="EC" id="2.3.2.27"/>
    </reaction>
</comment>
<evidence type="ECO:0000256" key="8">
    <source>
        <dbReference type="PROSITE-ProRule" id="PRU00175"/>
    </source>
</evidence>
<name>A0ABP0WN57_9BRYO</name>
<dbReference type="InterPro" id="IPR013083">
    <property type="entry name" value="Znf_RING/FYVE/PHD"/>
</dbReference>
<organism evidence="11 12">
    <name type="scientific">Sphagnum jensenii</name>
    <dbReference type="NCBI Taxonomy" id="128206"/>
    <lineage>
        <taxon>Eukaryota</taxon>
        <taxon>Viridiplantae</taxon>
        <taxon>Streptophyta</taxon>
        <taxon>Embryophyta</taxon>
        <taxon>Bryophyta</taxon>
        <taxon>Sphagnophytina</taxon>
        <taxon>Sphagnopsida</taxon>
        <taxon>Sphagnales</taxon>
        <taxon>Sphagnaceae</taxon>
        <taxon>Sphagnum</taxon>
    </lineage>
</organism>
<feature type="domain" description="RING-type" evidence="10">
    <location>
        <begin position="511"/>
        <end position="552"/>
    </location>
</feature>
<dbReference type="PANTHER" id="PTHR22937">
    <property type="entry name" value="E3 UBIQUITIN-PROTEIN LIGASE RNF165"/>
    <property type="match status" value="1"/>
</dbReference>